<evidence type="ECO:0000256" key="3">
    <source>
        <dbReference type="ARBA" id="ARBA00022473"/>
    </source>
</evidence>
<feature type="compositionally biased region" description="Acidic residues" evidence="7">
    <location>
        <begin position="29"/>
        <end position="38"/>
    </location>
</feature>
<dbReference type="Pfam" id="PF06910">
    <property type="entry name" value="MEA1"/>
    <property type="match status" value="1"/>
</dbReference>
<keyword evidence="6" id="KW-0744">Spermatogenesis</keyword>
<accession>S4RTU3</accession>
<evidence type="ECO:0000256" key="2">
    <source>
        <dbReference type="ARBA" id="ARBA00022245"/>
    </source>
</evidence>
<reference evidence="8" key="1">
    <citation type="submission" date="2025-08" db="UniProtKB">
        <authorList>
            <consortium name="Ensembl"/>
        </authorList>
    </citation>
    <scope>IDENTIFICATION</scope>
</reference>
<dbReference type="GeneTree" id="ENSGT00390000016927"/>
<dbReference type="OMA" id="QVTPAWN"/>
<evidence type="ECO:0000256" key="6">
    <source>
        <dbReference type="ARBA" id="ARBA00022871"/>
    </source>
</evidence>
<dbReference type="STRING" id="7757.ENSPMAP00000008633"/>
<evidence type="ECO:0000256" key="7">
    <source>
        <dbReference type="SAM" id="MobiDB-lite"/>
    </source>
</evidence>
<evidence type="ECO:0000256" key="5">
    <source>
        <dbReference type="ARBA" id="ARBA00022782"/>
    </source>
</evidence>
<organism evidence="8">
    <name type="scientific">Petromyzon marinus</name>
    <name type="common">Sea lamprey</name>
    <dbReference type="NCBI Taxonomy" id="7757"/>
    <lineage>
        <taxon>Eukaryota</taxon>
        <taxon>Metazoa</taxon>
        <taxon>Chordata</taxon>
        <taxon>Craniata</taxon>
        <taxon>Vertebrata</taxon>
        <taxon>Cyclostomata</taxon>
        <taxon>Hyperoartia</taxon>
        <taxon>Petromyzontiformes</taxon>
        <taxon>Petromyzontidae</taxon>
        <taxon>Petromyzon</taxon>
    </lineage>
</organism>
<protein>
    <recommendedName>
        <fullName evidence="2">Male-enhanced antigen 1</fullName>
    </recommendedName>
</protein>
<keyword evidence="5" id="KW-0221">Differentiation</keyword>
<feature type="region of interest" description="Disordered" evidence="7">
    <location>
        <begin position="1"/>
        <end position="76"/>
    </location>
</feature>
<dbReference type="Ensembl" id="ENSPMAT00000008672.1">
    <property type="protein sequence ID" value="ENSPMAP00000008633.1"/>
    <property type="gene ID" value="ENSPMAG00000007849.1"/>
</dbReference>
<evidence type="ECO:0000256" key="4">
    <source>
        <dbReference type="ARBA" id="ARBA00022553"/>
    </source>
</evidence>
<name>S4RTU3_PETMA</name>
<evidence type="ECO:0000256" key="1">
    <source>
        <dbReference type="ARBA" id="ARBA00002540"/>
    </source>
</evidence>
<keyword evidence="4" id="KW-0597">Phosphoprotein</keyword>
<sequence>SEPPREEAPAGPGGPGVEAGLGYLPLAQEPEEEEEDGGEGVGQTSPENIEQTLRDMGLYLPPPPADSEDEVDDAEAAGACSSQAINMDNEHVELVKKTMAMVKLPAVPGWAQELSDEQWKDMVSKTLQPRNNATEK</sequence>
<dbReference type="HOGENOM" id="CLU_096511_0_0_1"/>
<proteinExistence type="predicted"/>
<reference evidence="8" key="2">
    <citation type="submission" date="2025-09" db="UniProtKB">
        <authorList>
            <consortium name="Ensembl"/>
        </authorList>
    </citation>
    <scope>IDENTIFICATION</scope>
</reference>
<dbReference type="GO" id="GO:0030154">
    <property type="term" value="P:cell differentiation"/>
    <property type="evidence" value="ECO:0007669"/>
    <property type="project" value="UniProtKB-KW"/>
</dbReference>
<feature type="compositionally biased region" description="Acidic residues" evidence="7">
    <location>
        <begin position="66"/>
        <end position="75"/>
    </location>
</feature>
<dbReference type="GO" id="GO:0007283">
    <property type="term" value="P:spermatogenesis"/>
    <property type="evidence" value="ECO:0007669"/>
    <property type="project" value="UniProtKB-KW"/>
</dbReference>
<dbReference type="InterPro" id="IPR009685">
    <property type="entry name" value="MEA1"/>
</dbReference>
<dbReference type="PANTHER" id="PTHR17005">
    <property type="entry name" value="MALE-ENHANCED ANTIGEN-1"/>
    <property type="match status" value="1"/>
</dbReference>
<dbReference type="AlphaFoldDB" id="S4RTU3"/>
<keyword evidence="3" id="KW-0217">Developmental protein</keyword>
<comment type="function">
    <text evidence="1">May play an important role in spermatogenesis and/or testis development.</text>
</comment>
<evidence type="ECO:0000313" key="8">
    <source>
        <dbReference type="Ensembl" id="ENSPMAP00000008633.1"/>
    </source>
</evidence>